<protein>
    <recommendedName>
        <fullName evidence="4">Integral membrane protein</fullName>
    </recommendedName>
</protein>
<feature type="transmembrane region" description="Helical" evidence="1">
    <location>
        <begin position="144"/>
        <end position="163"/>
    </location>
</feature>
<keyword evidence="3" id="KW-1185">Reference proteome</keyword>
<evidence type="ECO:0000313" key="3">
    <source>
        <dbReference type="Proteomes" id="UP001501444"/>
    </source>
</evidence>
<organism evidence="2 3">
    <name type="scientific">Dactylosporangium salmoneum</name>
    <dbReference type="NCBI Taxonomy" id="53361"/>
    <lineage>
        <taxon>Bacteria</taxon>
        <taxon>Bacillati</taxon>
        <taxon>Actinomycetota</taxon>
        <taxon>Actinomycetes</taxon>
        <taxon>Micromonosporales</taxon>
        <taxon>Micromonosporaceae</taxon>
        <taxon>Dactylosporangium</taxon>
    </lineage>
</organism>
<dbReference type="RefSeq" id="WP_344611431.1">
    <property type="nucleotide sequence ID" value="NZ_BAAARV010000015.1"/>
</dbReference>
<evidence type="ECO:0000313" key="2">
    <source>
        <dbReference type="EMBL" id="GAA2334625.1"/>
    </source>
</evidence>
<gene>
    <name evidence="2" type="ORF">GCM10010170_014170</name>
</gene>
<reference evidence="2 3" key="1">
    <citation type="journal article" date="2019" name="Int. J. Syst. Evol. Microbiol.">
        <title>The Global Catalogue of Microorganisms (GCM) 10K type strain sequencing project: providing services to taxonomists for standard genome sequencing and annotation.</title>
        <authorList>
            <consortium name="The Broad Institute Genomics Platform"/>
            <consortium name="The Broad Institute Genome Sequencing Center for Infectious Disease"/>
            <person name="Wu L."/>
            <person name="Ma J."/>
        </authorList>
    </citation>
    <scope>NUCLEOTIDE SEQUENCE [LARGE SCALE GENOMIC DNA]</scope>
    <source>
        <strain evidence="2 3">JCM 3272</strain>
    </source>
</reference>
<evidence type="ECO:0008006" key="4">
    <source>
        <dbReference type="Google" id="ProtNLM"/>
    </source>
</evidence>
<comment type="caution">
    <text evidence="2">The sequence shown here is derived from an EMBL/GenBank/DDBJ whole genome shotgun (WGS) entry which is preliminary data.</text>
</comment>
<evidence type="ECO:0000256" key="1">
    <source>
        <dbReference type="SAM" id="Phobius"/>
    </source>
</evidence>
<feature type="transmembrane region" description="Helical" evidence="1">
    <location>
        <begin position="76"/>
        <end position="96"/>
    </location>
</feature>
<sequence length="280" mass="30013">MSDPLTRRYRLLLLAYPSEYRERRGDELLGTVLDDASPEQRWPSGREAASIVAQGLRARLGAARCRTPGAVWSEGLQMGALLLLGLAVAGPVGDLFRGAGWSVRTGIAVLLALAGIVATLRARWIVALALTAACLTVFTLDRWLPWSLGTAVVALAVLAVRFRSARRARSAEWLLVAPVTVAVQHMPDLVALPVGVAVIAGFVFVCLVGVALDPRIPIAGAWLLVAIALDNTAGFRLYDDTPGSDTRFVVHPAPVSYVLLSMVAVLFLAGYVRSRQLTRL</sequence>
<feature type="transmembrane region" description="Helical" evidence="1">
    <location>
        <begin position="108"/>
        <end position="138"/>
    </location>
</feature>
<proteinExistence type="predicted"/>
<feature type="transmembrane region" description="Helical" evidence="1">
    <location>
        <begin position="192"/>
        <end position="212"/>
    </location>
</feature>
<dbReference type="EMBL" id="BAAARV010000015">
    <property type="protein sequence ID" value="GAA2334625.1"/>
    <property type="molecule type" value="Genomic_DNA"/>
</dbReference>
<keyword evidence="1" id="KW-0812">Transmembrane</keyword>
<feature type="transmembrane region" description="Helical" evidence="1">
    <location>
        <begin position="250"/>
        <end position="272"/>
    </location>
</feature>
<name>A0ABN3FPF8_9ACTN</name>
<accession>A0ABN3FPF8</accession>
<dbReference type="Proteomes" id="UP001501444">
    <property type="component" value="Unassembled WGS sequence"/>
</dbReference>
<keyword evidence="1" id="KW-0472">Membrane</keyword>
<keyword evidence="1" id="KW-1133">Transmembrane helix</keyword>
<feature type="transmembrane region" description="Helical" evidence="1">
    <location>
        <begin position="219"/>
        <end position="238"/>
    </location>
</feature>